<dbReference type="AlphaFoldDB" id="A0A2P6R6Z6"/>
<organism evidence="3 4">
    <name type="scientific">Rosa chinensis</name>
    <name type="common">China rose</name>
    <dbReference type="NCBI Taxonomy" id="74649"/>
    <lineage>
        <taxon>Eukaryota</taxon>
        <taxon>Viridiplantae</taxon>
        <taxon>Streptophyta</taxon>
        <taxon>Embryophyta</taxon>
        <taxon>Tracheophyta</taxon>
        <taxon>Spermatophyta</taxon>
        <taxon>Magnoliopsida</taxon>
        <taxon>eudicotyledons</taxon>
        <taxon>Gunneridae</taxon>
        <taxon>Pentapetalae</taxon>
        <taxon>rosids</taxon>
        <taxon>fabids</taxon>
        <taxon>Rosales</taxon>
        <taxon>Rosaceae</taxon>
        <taxon>Rosoideae</taxon>
        <taxon>Rosoideae incertae sedis</taxon>
        <taxon>Rosa</taxon>
    </lineage>
</organism>
<dbReference type="GO" id="GO:0006511">
    <property type="term" value="P:ubiquitin-dependent protein catabolic process"/>
    <property type="evidence" value="ECO:0007669"/>
    <property type="project" value="InterPro"/>
</dbReference>
<evidence type="ECO:0000259" key="2">
    <source>
        <dbReference type="Pfam" id="PF00888"/>
    </source>
</evidence>
<dbReference type="STRING" id="74649.A0A2P6R6Z6"/>
<sequence length="310" mass="35799">MQFIQLDEGLVIIEEAFQKAKRIVEGYPDTKFTSEEYMKFHACVYTLCYKPGDDNKVLLHEKFKKSLEETINSTVLPSLAAKENELLLRELVLMWSNYKLMAKWLCRFFEYLDRYYSSFCCGVSLGETSIDCFRSMVFNVLHGRIQAAAMSLINEERHGKQIDPKLLQDVMTIFMEIGENRSTSYYENFVQAMLEETAAFYSQSSSQWVVYDSLTDYIQKVNWCIMQEKERAGHYLHPTSVKKLIQVLQCQLLDMNALKLVEKLQSQNSSQLDYQEILSKCACLSIGEESSTPTLAEHLSALMAKSAHIH</sequence>
<accession>A0A2P6R6Z6</accession>
<dbReference type="SUPFAM" id="SSF74788">
    <property type="entry name" value="Cullin repeat-like"/>
    <property type="match status" value="1"/>
</dbReference>
<dbReference type="InterPro" id="IPR045093">
    <property type="entry name" value="Cullin"/>
</dbReference>
<dbReference type="PANTHER" id="PTHR11932">
    <property type="entry name" value="CULLIN"/>
    <property type="match status" value="1"/>
</dbReference>
<dbReference type="Gramene" id="PRQ42216">
    <property type="protein sequence ID" value="PRQ42216"/>
    <property type="gene ID" value="RchiOBHm_Chr3g0455211"/>
</dbReference>
<feature type="domain" description="Cullin N-terminal" evidence="2">
    <location>
        <begin position="30"/>
        <end position="266"/>
    </location>
</feature>
<evidence type="ECO:0000256" key="1">
    <source>
        <dbReference type="ARBA" id="ARBA00006019"/>
    </source>
</evidence>
<dbReference type="Gene3D" id="1.20.1310.10">
    <property type="entry name" value="Cullin Repeats"/>
    <property type="match status" value="2"/>
</dbReference>
<dbReference type="OrthoDB" id="1929542at2759"/>
<comment type="similarity">
    <text evidence="1">Belongs to the cullin family.</text>
</comment>
<dbReference type="InterPro" id="IPR016159">
    <property type="entry name" value="Cullin_repeat-like_dom_sf"/>
</dbReference>
<comment type="caution">
    <text evidence="3">The sequence shown here is derived from an EMBL/GenBank/DDBJ whole genome shotgun (WGS) entry which is preliminary data.</text>
</comment>
<evidence type="ECO:0000313" key="3">
    <source>
        <dbReference type="EMBL" id="PRQ42216.1"/>
    </source>
</evidence>
<keyword evidence="4" id="KW-1185">Reference proteome</keyword>
<dbReference type="Proteomes" id="UP000238479">
    <property type="component" value="Chromosome 3"/>
</dbReference>
<proteinExistence type="inferred from homology"/>
<dbReference type="OMA" id="SEEYMKF"/>
<dbReference type="InterPro" id="IPR001373">
    <property type="entry name" value="Cullin_N"/>
</dbReference>
<dbReference type="FunFam" id="1.20.1310.10:FF:000001">
    <property type="entry name" value="Cullin 3"/>
    <property type="match status" value="1"/>
</dbReference>
<evidence type="ECO:0000313" key="4">
    <source>
        <dbReference type="Proteomes" id="UP000238479"/>
    </source>
</evidence>
<protein>
    <submittedName>
        <fullName evidence="3">Putative cullin</fullName>
    </submittedName>
</protein>
<name>A0A2P6R6Z6_ROSCH</name>
<dbReference type="EMBL" id="PDCK01000041">
    <property type="protein sequence ID" value="PRQ42216.1"/>
    <property type="molecule type" value="Genomic_DNA"/>
</dbReference>
<dbReference type="Pfam" id="PF00888">
    <property type="entry name" value="Cullin"/>
    <property type="match status" value="1"/>
</dbReference>
<dbReference type="GO" id="GO:0031625">
    <property type="term" value="F:ubiquitin protein ligase binding"/>
    <property type="evidence" value="ECO:0007669"/>
    <property type="project" value="InterPro"/>
</dbReference>
<gene>
    <name evidence="3" type="ORF">RchiOBHm_Chr3g0455211</name>
</gene>
<reference evidence="3 4" key="1">
    <citation type="journal article" date="2018" name="Nat. Genet.">
        <title>The Rosa genome provides new insights in the design of modern roses.</title>
        <authorList>
            <person name="Bendahmane M."/>
        </authorList>
    </citation>
    <scope>NUCLEOTIDE SEQUENCE [LARGE SCALE GENOMIC DNA]</scope>
    <source>
        <strain evidence="4">cv. Old Blush</strain>
    </source>
</reference>